<evidence type="ECO:0000313" key="2">
    <source>
        <dbReference type="Proteomes" id="UP000663845"/>
    </source>
</evidence>
<dbReference type="SUPFAM" id="SSF53300">
    <property type="entry name" value="vWA-like"/>
    <property type="match status" value="1"/>
</dbReference>
<dbReference type="AlphaFoldDB" id="A0A815JS60"/>
<name>A0A815JS60_9BILA</name>
<reference evidence="1" key="1">
    <citation type="submission" date="2021-02" db="EMBL/GenBank/DDBJ databases">
        <authorList>
            <person name="Nowell W R."/>
        </authorList>
    </citation>
    <scope>NUCLEOTIDE SEQUENCE</scope>
</reference>
<accession>A0A815JS60</accession>
<dbReference type="Proteomes" id="UP000663845">
    <property type="component" value="Unassembled WGS sequence"/>
</dbReference>
<evidence type="ECO:0000313" key="1">
    <source>
        <dbReference type="EMBL" id="CAF1383762.1"/>
    </source>
</evidence>
<sequence length="92" mass="10100">MASYFKTPFNINGHHHYIEVKVPKNETSSTNNIICCVDVSGSMSGSPIRNVCEVLLILPTKLVLAEPHVITFPRIKYGLMSAVKITSGTQNP</sequence>
<comment type="caution">
    <text evidence="1">The sequence shown here is derived from an EMBL/GenBank/DDBJ whole genome shotgun (WGS) entry which is preliminary data.</text>
</comment>
<gene>
    <name evidence="1" type="ORF">JYZ213_LOCUS36811</name>
</gene>
<dbReference type="InterPro" id="IPR036465">
    <property type="entry name" value="vWFA_dom_sf"/>
</dbReference>
<organism evidence="1 2">
    <name type="scientific">Adineta steineri</name>
    <dbReference type="NCBI Taxonomy" id="433720"/>
    <lineage>
        <taxon>Eukaryota</taxon>
        <taxon>Metazoa</taxon>
        <taxon>Spiralia</taxon>
        <taxon>Gnathifera</taxon>
        <taxon>Rotifera</taxon>
        <taxon>Eurotatoria</taxon>
        <taxon>Bdelloidea</taxon>
        <taxon>Adinetida</taxon>
        <taxon>Adinetidae</taxon>
        <taxon>Adineta</taxon>
    </lineage>
</organism>
<protein>
    <submittedName>
        <fullName evidence="1">Uncharacterized protein</fullName>
    </submittedName>
</protein>
<dbReference type="EMBL" id="CAJNOG010000924">
    <property type="protein sequence ID" value="CAF1383762.1"/>
    <property type="molecule type" value="Genomic_DNA"/>
</dbReference>
<proteinExistence type="predicted"/>